<dbReference type="EMBL" id="RCZC01000008">
    <property type="protein sequence ID" value="TPG49129.1"/>
    <property type="molecule type" value="Genomic_DNA"/>
</dbReference>
<dbReference type="SUPFAM" id="SSF51316">
    <property type="entry name" value="Mss4-like"/>
    <property type="match status" value="1"/>
</dbReference>
<dbReference type="Gene3D" id="3.90.1590.10">
    <property type="entry name" value="glutathione-dependent formaldehyde- activating enzyme (gfa)"/>
    <property type="match status" value="1"/>
</dbReference>
<dbReference type="InterPro" id="IPR011057">
    <property type="entry name" value="Mss4-like_sf"/>
</dbReference>
<proteinExistence type="inferred from homology"/>
<accession>A0A502FID1</accession>
<sequence length="184" mass="20032">MTDQGGADTPDQWFPLRQSRTRAILRPVLAGSQALPQTLTGGCRCGATRYTLALDAMPPIYCCHCLDCQSWSGSAFSEQALIREDAITVTGPVVDYRITNASGAESHQWLCGVCHARIYNTNSARPGIAVVRAGTLDASDTVTPRTHIWVKRKQPWVTIADDVPTFAENAPPAEFIAIMMRARA</sequence>
<dbReference type="PROSITE" id="PS51891">
    <property type="entry name" value="CENP_V_GFA"/>
    <property type="match status" value="1"/>
</dbReference>
<keyword evidence="2" id="KW-0479">Metal-binding</keyword>
<keyword evidence="7" id="KW-1185">Reference proteome</keyword>
<dbReference type="GO" id="GO:0016846">
    <property type="term" value="F:carbon-sulfur lyase activity"/>
    <property type="evidence" value="ECO:0007669"/>
    <property type="project" value="InterPro"/>
</dbReference>
<dbReference type="PANTHER" id="PTHR33337:SF40">
    <property type="entry name" value="CENP-V_GFA DOMAIN-CONTAINING PROTEIN-RELATED"/>
    <property type="match status" value="1"/>
</dbReference>
<evidence type="ECO:0000256" key="4">
    <source>
        <dbReference type="ARBA" id="ARBA00023239"/>
    </source>
</evidence>
<dbReference type="GO" id="GO:0046872">
    <property type="term" value="F:metal ion binding"/>
    <property type="evidence" value="ECO:0007669"/>
    <property type="project" value="UniProtKB-KW"/>
</dbReference>
<dbReference type="InterPro" id="IPR006913">
    <property type="entry name" value="CENP-V/GFA"/>
</dbReference>
<dbReference type="PANTHER" id="PTHR33337">
    <property type="entry name" value="GFA DOMAIN-CONTAINING PROTEIN"/>
    <property type="match status" value="1"/>
</dbReference>
<keyword evidence="3" id="KW-0862">Zinc</keyword>
<protein>
    <submittedName>
        <fullName evidence="6">Aldehyde-activating protein</fullName>
    </submittedName>
</protein>
<evidence type="ECO:0000256" key="2">
    <source>
        <dbReference type="ARBA" id="ARBA00022723"/>
    </source>
</evidence>
<dbReference type="Pfam" id="PF04828">
    <property type="entry name" value="GFA"/>
    <property type="match status" value="1"/>
</dbReference>
<name>A0A502FID1_9SPHN</name>
<evidence type="ECO:0000259" key="5">
    <source>
        <dbReference type="PROSITE" id="PS51891"/>
    </source>
</evidence>
<evidence type="ECO:0000313" key="6">
    <source>
        <dbReference type="EMBL" id="TPG49129.1"/>
    </source>
</evidence>
<dbReference type="OrthoDB" id="7186766at2"/>
<evidence type="ECO:0000256" key="3">
    <source>
        <dbReference type="ARBA" id="ARBA00022833"/>
    </source>
</evidence>
<dbReference type="Proteomes" id="UP000319931">
    <property type="component" value="Unassembled WGS sequence"/>
</dbReference>
<evidence type="ECO:0000256" key="1">
    <source>
        <dbReference type="ARBA" id="ARBA00005495"/>
    </source>
</evidence>
<gene>
    <name evidence="6" type="ORF">EAH76_20180</name>
</gene>
<feature type="domain" description="CENP-V/GFA" evidence="5">
    <location>
        <begin position="39"/>
        <end position="157"/>
    </location>
</feature>
<organism evidence="6 7">
    <name type="scientific">Sphingomonas glacialis</name>
    <dbReference type="NCBI Taxonomy" id="658225"/>
    <lineage>
        <taxon>Bacteria</taxon>
        <taxon>Pseudomonadati</taxon>
        <taxon>Pseudomonadota</taxon>
        <taxon>Alphaproteobacteria</taxon>
        <taxon>Sphingomonadales</taxon>
        <taxon>Sphingomonadaceae</taxon>
        <taxon>Sphingomonas</taxon>
    </lineage>
</organism>
<reference evidence="6 7" key="1">
    <citation type="journal article" date="2019" name="Environ. Microbiol.">
        <title>Species interactions and distinct microbial communities in high Arctic permafrost affected cryosols are associated with the CH4 and CO2 gas fluxes.</title>
        <authorList>
            <person name="Altshuler I."/>
            <person name="Hamel J."/>
            <person name="Turney S."/>
            <person name="Magnuson E."/>
            <person name="Levesque R."/>
            <person name="Greer C."/>
            <person name="Whyte L.G."/>
        </authorList>
    </citation>
    <scope>NUCLEOTIDE SEQUENCE [LARGE SCALE GENOMIC DNA]</scope>
    <source>
        <strain evidence="6 7">E6.1</strain>
    </source>
</reference>
<comment type="similarity">
    <text evidence="1">Belongs to the Gfa family.</text>
</comment>
<evidence type="ECO:0000313" key="7">
    <source>
        <dbReference type="Proteomes" id="UP000319931"/>
    </source>
</evidence>
<dbReference type="AlphaFoldDB" id="A0A502FID1"/>
<keyword evidence="4" id="KW-0456">Lyase</keyword>
<comment type="caution">
    <text evidence="6">The sequence shown here is derived from an EMBL/GenBank/DDBJ whole genome shotgun (WGS) entry which is preliminary data.</text>
</comment>